<sequence>MKDVDVLSTTALDEELRLAEVVGVSGTYIEKLGPLGLPVVEVVRTFTFVDGDNVVFVSLAPEEPEKLDVPEVEVDADAVTLVLDSVALFEMNDERDDEDEPADEEDVRTDGEGVRIDDDEDVRDDDDEDVRDDEEDVRIDEEDM</sequence>
<feature type="region of interest" description="Disordered" evidence="1">
    <location>
        <begin position="91"/>
        <end position="144"/>
    </location>
</feature>
<dbReference type="AlphaFoldDB" id="A0A074Y5G4"/>
<evidence type="ECO:0000313" key="3">
    <source>
        <dbReference type="Proteomes" id="UP000030706"/>
    </source>
</evidence>
<proteinExistence type="predicted"/>
<evidence type="ECO:0000256" key="1">
    <source>
        <dbReference type="SAM" id="MobiDB-lite"/>
    </source>
</evidence>
<dbReference type="EMBL" id="KL584974">
    <property type="protein sequence ID" value="KEQ89442.1"/>
    <property type="molecule type" value="Genomic_DNA"/>
</dbReference>
<evidence type="ECO:0000313" key="2">
    <source>
        <dbReference type="EMBL" id="KEQ89442.1"/>
    </source>
</evidence>
<feature type="compositionally biased region" description="Acidic residues" evidence="1">
    <location>
        <begin position="117"/>
        <end position="144"/>
    </location>
</feature>
<accession>A0A074Y5G4</accession>
<name>A0A074Y5G4_AURPU</name>
<organism evidence="2 3">
    <name type="scientific">Aureobasidium pullulans EXF-150</name>
    <dbReference type="NCBI Taxonomy" id="1043002"/>
    <lineage>
        <taxon>Eukaryota</taxon>
        <taxon>Fungi</taxon>
        <taxon>Dikarya</taxon>
        <taxon>Ascomycota</taxon>
        <taxon>Pezizomycotina</taxon>
        <taxon>Dothideomycetes</taxon>
        <taxon>Dothideomycetidae</taxon>
        <taxon>Dothideales</taxon>
        <taxon>Saccotheciaceae</taxon>
        <taxon>Aureobasidium</taxon>
    </lineage>
</organism>
<dbReference type="Proteomes" id="UP000030706">
    <property type="component" value="Unassembled WGS sequence"/>
</dbReference>
<dbReference type="RefSeq" id="XP_029765629.1">
    <property type="nucleotide sequence ID" value="XM_029903318.1"/>
</dbReference>
<protein>
    <submittedName>
        <fullName evidence="2">Uncharacterized protein</fullName>
    </submittedName>
</protein>
<dbReference type="HOGENOM" id="CLU_1796082_0_0_1"/>
<feature type="compositionally biased region" description="Acidic residues" evidence="1">
    <location>
        <begin position="91"/>
        <end position="107"/>
    </location>
</feature>
<reference evidence="2 3" key="1">
    <citation type="journal article" date="2014" name="BMC Genomics">
        <title>Genome sequencing of four Aureobasidium pullulans varieties: biotechnological potential, stress tolerance, and description of new species.</title>
        <authorList>
            <person name="Gostin Ar C."/>
            <person name="Ohm R.A."/>
            <person name="Kogej T."/>
            <person name="Sonjak S."/>
            <person name="Turk M."/>
            <person name="Zajc J."/>
            <person name="Zalar P."/>
            <person name="Grube M."/>
            <person name="Sun H."/>
            <person name="Han J."/>
            <person name="Sharma A."/>
            <person name="Chiniquy J."/>
            <person name="Ngan C.Y."/>
            <person name="Lipzen A."/>
            <person name="Barry K."/>
            <person name="Grigoriev I.V."/>
            <person name="Gunde-Cimerman N."/>
        </authorList>
    </citation>
    <scope>NUCLEOTIDE SEQUENCE [LARGE SCALE GENOMIC DNA]</scope>
    <source>
        <strain evidence="2 3">EXF-150</strain>
    </source>
</reference>
<keyword evidence="3" id="KW-1185">Reference proteome</keyword>
<dbReference type="GeneID" id="40745624"/>
<gene>
    <name evidence="2" type="ORF">M438DRAFT_330441</name>
</gene>